<name>A0A6S6ZA33_9BURK</name>
<evidence type="ECO:0000256" key="1">
    <source>
        <dbReference type="SAM" id="SignalP"/>
    </source>
</evidence>
<reference evidence="2 3" key="1">
    <citation type="submission" date="2020-04" db="EMBL/GenBank/DDBJ databases">
        <authorList>
            <person name="De Canck E."/>
        </authorList>
    </citation>
    <scope>NUCLEOTIDE SEQUENCE [LARGE SCALE GENOMIC DNA]</scope>
    <source>
        <strain evidence="2 3">LMG 3458</strain>
    </source>
</reference>
<sequence>MTQRFCRAVLLALTAMAALGCTHVTDRYQAEAPSIRAVS</sequence>
<organism evidence="2 3">
    <name type="scientific">Achromobacter deleyi</name>
    <dbReference type="NCBI Taxonomy" id="1353891"/>
    <lineage>
        <taxon>Bacteria</taxon>
        <taxon>Pseudomonadati</taxon>
        <taxon>Pseudomonadota</taxon>
        <taxon>Betaproteobacteria</taxon>
        <taxon>Burkholderiales</taxon>
        <taxon>Alcaligenaceae</taxon>
        <taxon>Achromobacter</taxon>
    </lineage>
</organism>
<dbReference type="PROSITE" id="PS51257">
    <property type="entry name" value="PROKAR_LIPOPROTEIN"/>
    <property type="match status" value="1"/>
</dbReference>
<evidence type="ECO:0000313" key="2">
    <source>
        <dbReference type="EMBL" id="CAB3657631.1"/>
    </source>
</evidence>
<proteinExistence type="predicted"/>
<dbReference type="EMBL" id="CADIJO010000001">
    <property type="protein sequence ID" value="CAB3657631.1"/>
    <property type="molecule type" value="Genomic_DNA"/>
</dbReference>
<dbReference type="AlphaFoldDB" id="A0A6S6ZA33"/>
<protein>
    <submittedName>
        <fullName evidence="2">Uncharacterized protein</fullName>
    </submittedName>
</protein>
<evidence type="ECO:0000313" key="3">
    <source>
        <dbReference type="Proteomes" id="UP000494111"/>
    </source>
</evidence>
<dbReference type="Proteomes" id="UP000494111">
    <property type="component" value="Unassembled WGS sequence"/>
</dbReference>
<gene>
    <name evidence="2" type="ORF">LMG3458_00412</name>
</gene>
<feature type="signal peptide" evidence="1">
    <location>
        <begin position="1"/>
        <end position="17"/>
    </location>
</feature>
<keyword evidence="1" id="KW-0732">Signal</keyword>
<accession>A0A6S6ZA33</accession>
<feature type="chain" id="PRO_5028874954" evidence="1">
    <location>
        <begin position="18"/>
        <end position="39"/>
    </location>
</feature>